<dbReference type="NCBIfam" id="TIGR00075">
    <property type="entry name" value="hypD"/>
    <property type="match status" value="1"/>
</dbReference>
<dbReference type="GO" id="GO:0005506">
    <property type="term" value="F:iron ion binding"/>
    <property type="evidence" value="ECO:0007669"/>
    <property type="project" value="TreeGrafter"/>
</dbReference>
<evidence type="ECO:0000256" key="3">
    <source>
        <dbReference type="ARBA" id="ARBA00023004"/>
    </source>
</evidence>
<keyword evidence="5" id="KW-1185">Reference proteome</keyword>
<dbReference type="PATRIC" id="fig|1330330.3.peg.1388"/>
<dbReference type="RefSeq" id="WP_047755517.1">
    <property type="nucleotide sequence ID" value="NZ_CAJUHA010000017.1"/>
</dbReference>
<dbReference type="STRING" id="1330330.IX53_06850"/>
<accession>A0A0G2ZHP3</accession>
<evidence type="ECO:0000313" key="4">
    <source>
        <dbReference type="EMBL" id="AKI98308.1"/>
    </source>
</evidence>
<evidence type="ECO:0000256" key="1">
    <source>
        <dbReference type="ARBA" id="ARBA00007888"/>
    </source>
</evidence>
<dbReference type="GO" id="GO:0051604">
    <property type="term" value="P:protein maturation"/>
    <property type="evidence" value="ECO:0007669"/>
    <property type="project" value="TreeGrafter"/>
</dbReference>
<evidence type="ECO:0008006" key="6">
    <source>
        <dbReference type="Google" id="ProtNLM"/>
    </source>
</evidence>
<dbReference type="EMBL" id="CP011232">
    <property type="protein sequence ID" value="AKI98308.1"/>
    <property type="molecule type" value="Genomic_DNA"/>
</dbReference>
<sequence>MEVCGTHTHALMQFGLKDVYRDKMRLVSGPGCPVCVTSQSDIDRLLYLCDQGVRIYTFGDLMKVPGSFGTLREKRALGADVREIYNPLEIIEDMRKQPTTIAVFAAIGFETTAPLVAELIAEIEKSGVKNLYIYSLLKRIPPAIEALLSDPDCEIDGLLCPGHVATVIGETPFVKLSEKFEKPFVIAGFTAEQLIFALEKMYEMLTKGIIGVFNAYYSTVKKEGSPLALKALKKFFETSDAEWRGLSVIKDSGFMLKKEYSVINALQKYPQLYKITSKDNCPCGQVLKGKLEPEDCSYFGVSCNPENPLGPCMVSSEGSCHAVFLYRT</sequence>
<dbReference type="InterPro" id="IPR002780">
    <property type="entry name" value="Hyd_form_HypD"/>
</dbReference>
<dbReference type="KEGG" id="kpf:IX53_06850"/>
<dbReference type="Gene3D" id="6.10.20.100">
    <property type="match status" value="1"/>
</dbReference>
<dbReference type="Pfam" id="PF01924">
    <property type="entry name" value="HypD"/>
    <property type="match status" value="1"/>
</dbReference>
<dbReference type="PIRSF" id="PIRSF005622">
    <property type="entry name" value="Hydrgn_mat_hypD"/>
    <property type="match status" value="1"/>
</dbReference>
<dbReference type="GO" id="GO:0051539">
    <property type="term" value="F:4 iron, 4 sulfur cluster binding"/>
    <property type="evidence" value="ECO:0007669"/>
    <property type="project" value="TreeGrafter"/>
</dbReference>
<dbReference type="PANTHER" id="PTHR30149">
    <property type="entry name" value="HYDROGENASE PROTEIN ASSEMBLY PROTEIN HYPD"/>
    <property type="match status" value="1"/>
</dbReference>
<comment type="similarity">
    <text evidence="1">Belongs to the HypD family.</text>
</comment>
<reference evidence="4 5" key="1">
    <citation type="submission" date="2015-04" db="EMBL/GenBank/DDBJ databases">
        <title>Complete Genome Sequence of Kosmotoga pacifica SLHLJ1.</title>
        <authorList>
            <person name="Jiang L.J."/>
            <person name="Shao Z.Z."/>
            <person name="Jebbar M."/>
        </authorList>
    </citation>
    <scope>NUCLEOTIDE SEQUENCE [LARGE SCALE GENOMIC DNA]</scope>
    <source>
        <strain evidence="4 5">SLHLJ1</strain>
    </source>
</reference>
<dbReference type="GO" id="GO:0070025">
    <property type="term" value="F:carbon monoxide binding"/>
    <property type="evidence" value="ECO:0007669"/>
    <property type="project" value="TreeGrafter"/>
</dbReference>
<evidence type="ECO:0000256" key="2">
    <source>
        <dbReference type="ARBA" id="ARBA00022723"/>
    </source>
</evidence>
<dbReference type="InterPro" id="IPR042243">
    <property type="entry name" value="HypD_1"/>
</dbReference>
<keyword evidence="2" id="KW-0479">Metal-binding</keyword>
<dbReference type="Proteomes" id="UP000035159">
    <property type="component" value="Chromosome"/>
</dbReference>
<evidence type="ECO:0000313" key="5">
    <source>
        <dbReference type="Proteomes" id="UP000035159"/>
    </source>
</evidence>
<dbReference type="PANTHER" id="PTHR30149:SF0">
    <property type="entry name" value="HYDROGENASE MATURATION FACTOR HYPD"/>
    <property type="match status" value="1"/>
</dbReference>
<keyword evidence="3" id="KW-0408">Iron</keyword>
<gene>
    <name evidence="4" type="ORF">IX53_06850</name>
</gene>
<name>A0A0G2ZHP3_9BACT</name>
<dbReference type="AlphaFoldDB" id="A0A0G2ZHP3"/>
<organism evidence="4 5">
    <name type="scientific">Kosmotoga pacifica</name>
    <dbReference type="NCBI Taxonomy" id="1330330"/>
    <lineage>
        <taxon>Bacteria</taxon>
        <taxon>Thermotogati</taxon>
        <taxon>Thermotogota</taxon>
        <taxon>Thermotogae</taxon>
        <taxon>Kosmotogales</taxon>
        <taxon>Kosmotogaceae</taxon>
        <taxon>Kosmotoga</taxon>
    </lineage>
</organism>
<proteinExistence type="inferred from homology"/>
<protein>
    <recommendedName>
        <fullName evidence="6">Hydrogenase assembly protein HupF</fullName>
    </recommendedName>
</protein>
<dbReference type="Gene3D" id="3.40.50.11750">
    <property type="entry name" value="HypD, alpha/beta domain 1"/>
    <property type="match status" value="2"/>
</dbReference>
<dbReference type="InterPro" id="IPR042244">
    <property type="entry name" value="HypD_2_sf"/>
</dbReference>